<dbReference type="AlphaFoldDB" id="A0A2R4SVN3"/>
<dbReference type="Proteomes" id="UP000244201">
    <property type="component" value="Chromosome"/>
</dbReference>
<feature type="compositionally biased region" description="Low complexity" evidence="1">
    <location>
        <begin position="11"/>
        <end position="43"/>
    </location>
</feature>
<dbReference type="EMBL" id="CP026304">
    <property type="protein sequence ID" value="AVZ70925.1"/>
    <property type="molecule type" value="Genomic_DNA"/>
</dbReference>
<proteinExistence type="predicted"/>
<reference evidence="2 3" key="1">
    <citation type="submission" date="2018-01" db="EMBL/GenBank/DDBJ databases">
        <title>Complete genome sequence of Streptomyces lunaelactis MM109T, a Ferroverdin A producer isolated from cave moonmilk deposits.</title>
        <authorList>
            <person name="Naome A."/>
            <person name="Martinet L."/>
            <person name="Maciejewska M."/>
            <person name="Anderssen S."/>
            <person name="Adam D."/>
            <person name="Tenconi E."/>
            <person name="Deflandre B."/>
            <person name="Arguelles-Arias A."/>
            <person name="Calusinska M."/>
            <person name="Copieters W."/>
            <person name="Karim L."/>
            <person name="Hanikenne M."/>
            <person name="Baurain D."/>
            <person name="van Wezel G."/>
            <person name="Smargiasso N."/>
            <person name="de Pauw E."/>
            <person name="Delfosse P."/>
            <person name="Rigali S."/>
        </authorList>
    </citation>
    <scope>NUCLEOTIDE SEQUENCE [LARGE SCALE GENOMIC DNA]</scope>
    <source>
        <strain evidence="2 3">MM109</strain>
    </source>
</reference>
<evidence type="ECO:0000313" key="3">
    <source>
        <dbReference type="Proteomes" id="UP000244201"/>
    </source>
</evidence>
<sequence length="180" mass="18770">MCAALLLSGCSTDTDPDPGGTTPDTSAGAAASSTEPAADADPQAAAKTAVTAAYLGYWEEKVAAYSRASVKGTRLKTYAVGEALAATERELAALSKQGYVATGKPRTTPKVASVNTSGQVPSATISDCVDVAAWTLVDGASKKPITLPKERLTRYVSRVTAERWEGRWVILKATQENRSC</sequence>
<evidence type="ECO:0008006" key="4">
    <source>
        <dbReference type="Google" id="ProtNLM"/>
    </source>
</evidence>
<evidence type="ECO:0000256" key="1">
    <source>
        <dbReference type="SAM" id="MobiDB-lite"/>
    </source>
</evidence>
<protein>
    <recommendedName>
        <fullName evidence="4">Secreted protein/lipoprotein</fullName>
    </recommendedName>
</protein>
<feature type="region of interest" description="Disordered" evidence="1">
    <location>
        <begin position="9"/>
        <end position="43"/>
    </location>
</feature>
<evidence type="ECO:0000313" key="2">
    <source>
        <dbReference type="EMBL" id="AVZ70925.1"/>
    </source>
</evidence>
<dbReference type="KEGG" id="slk:SLUN_00200"/>
<accession>A0A2R4SVN3</accession>
<keyword evidence="3" id="KW-1185">Reference proteome</keyword>
<name>A0A2R4SVN3_9ACTN</name>
<gene>
    <name evidence="2" type="ORF">SLUN_00200</name>
</gene>
<organism evidence="2 3">
    <name type="scientific">Streptomyces lunaelactis</name>
    <dbReference type="NCBI Taxonomy" id="1535768"/>
    <lineage>
        <taxon>Bacteria</taxon>
        <taxon>Bacillati</taxon>
        <taxon>Actinomycetota</taxon>
        <taxon>Actinomycetes</taxon>
        <taxon>Kitasatosporales</taxon>
        <taxon>Streptomycetaceae</taxon>
        <taxon>Streptomyces</taxon>
    </lineage>
</organism>